<dbReference type="NCBIfam" id="TIGR01643">
    <property type="entry name" value="YD_repeat_2x"/>
    <property type="match status" value="1"/>
</dbReference>
<evidence type="ECO:0000256" key="1">
    <source>
        <dbReference type="SAM" id="Phobius"/>
    </source>
</evidence>
<sequence length="1618" mass="179953">MNGHSNQLRPTMTASSSVHSSALNFMSFLQGGVDPRTGQYTLAIEIPTLKSHELRGPEWPLRLAYSPLNTQDSGFGTGWNLQLSQFDIASFIVSVHTGETYKVDGRSKAQGNRWAMSEQKLDSFHFHELPKGGEHNRERYRVVHRNGLVEILERMETGSLAFPVEVYSAEGHRLSLAYEKSRRAPEHFRLASIWEGAVTTGTCLFQVVEVNDASGEGVALLYRPDAQGQALARYFMKIASARVTELHLPVGNEAGDPARWRLTYAQKMGLDCITRIMDPRGGVQEITYAETGHEFPRDPRYPPRDPLPRVATHLTRPGHEQPDVEIGYSYPDGGENFLGGGLEIQWDDDGLDNLFKKPGRYRYGSTETLKSSAGERVIVRWFNQFHLLVEQTTTRNGHVHTERSEYGAKDDVNFKDQVRSCQLPVKNTNSWTLEQQSRTEIVERGYDAFGNLAWEVQNTGVREEYQWYPAAGEPGLCPADPEGFVRHLKDKTVIPAPTDHGSAPTLRYRYRYAAFKPVAGSQQTADWHAQVEETLEDVSDAKKASVLQVTQQAYYDDPATSSAVEYGRVKNRTVTLNGLSTRTDYRYHSGPGRHAAAGDEAVLVTEQTVTGHDHAESAPVRKVVTYEHSMYHGEPLLTYDDQDVQIRYRYDAALRVTQETVAPDSEFEASRDYTYALCAYESDQAKQTCTSVMGVVTVTYLDGLGRATRETRNHINDKDLERPYETLRLTHDSAGQVQVETLTDYLPGTLRALPLQTTFSYDDWGNRSAIARPEGAVEHTETNPIGNLDFKGLIKTTWLQAGSSEEPLISNWLESWLNPFEQVVAEHRRDAAGDVLTQTRDYDGLGNCIRHIDERGNETHYAHDVWNRLISTTLPDGTQATRAYQAFSHEELPERVTVIPPPDRSAAPVLLARQDHDGLGRLTQITTAKRTERFEYPTGMRTPSLKMTASGDPIRYSHRAELSDNPTSISSPSEQATFEYDKRHAKLILASSAEGERSFTYDWQNQLASETWQDIDGRCLQKIHSRSLHGRLAVHSTGSPDQLLNTLFTYNDQGLVNGAEITGRLKVECTYDLFGRPSMLLTSDLTSDSTARIDFEYDNQGRESKRILTKSGKPPRTLSQTWGPDGLLTSRQLKQGNTDLLLESFTYDNRSRLESHTFKGSDLPKDIQERRVMSQRFSFDELDNIVSRFSTYEDSDQEIMTFAYLPDDRCQLDSITYHSATRTTRLEINYDDNGCQRVDIRGRTLVYDSQRRLMTVSDGQRVRKYRYDALDQLVAVDDTLIGFEEKRLSVALHGNRAVTLAFLGEQPLAEIANENPPVRLLQTLASHSVIAEYSGELQRNIHYLAHGERSGVDTFESLLGFNGEYRDPITGHYLLGRGHRAYDPEQMRFLQPDALSPFEAGALNGYAYCQGNPVTLRDPSGRFAVYFNDLALSAPGSTIDKSSEQLASERQFWKASSSILIGIGLGVLFTALAVVTAGQALMALPGVAVAATGMMATANAATLATATATAMVAKAVTFAIVSTVTAISSVVSTTADIITGATGAKWAAKFSEVAGWVNAGTSLGDIAAIKLAHKLIQKSAMAANMLATPGFAAHRAANMMKRKSLPNDESAAIRSSTA</sequence>
<keyword evidence="1" id="KW-1133">Transmembrane helix</keyword>
<dbReference type="InterPro" id="IPR050708">
    <property type="entry name" value="T6SS_VgrG/RHS"/>
</dbReference>
<gene>
    <name evidence="2" type="ORF">EI693_07825</name>
</gene>
<dbReference type="InterPro" id="IPR022385">
    <property type="entry name" value="Rhs_assc_core"/>
</dbReference>
<dbReference type="Gene3D" id="2.180.10.10">
    <property type="entry name" value="RHS repeat-associated core"/>
    <property type="match status" value="3"/>
</dbReference>
<evidence type="ECO:0000313" key="3">
    <source>
        <dbReference type="Proteomes" id="UP000272622"/>
    </source>
</evidence>
<keyword evidence="3" id="KW-1185">Reference proteome</keyword>
<accession>A0ABM7CNN3</accession>
<evidence type="ECO:0008006" key="4">
    <source>
        <dbReference type="Google" id="ProtNLM"/>
    </source>
</evidence>
<reference evidence="2 3" key="1">
    <citation type="submission" date="2018-12" db="EMBL/GenBank/DDBJ databases">
        <authorList>
            <person name="Li S."/>
            <person name="Yang R."/>
            <person name="Chen G."/>
            <person name="Zou L."/>
            <person name="Zhang C."/>
            <person name="Chen Y."/>
            <person name="Liu Z."/>
            <person name="Li Y."/>
            <person name="Yan Y."/>
            <person name="Huang M."/>
            <person name="Chen T."/>
        </authorList>
    </citation>
    <scope>NUCLEOTIDE SEQUENCE [LARGE SCALE GENOMIC DNA]</scope>
    <source>
        <strain evidence="2 3">2014</strain>
    </source>
</reference>
<dbReference type="Pfam" id="PF05593">
    <property type="entry name" value="RHS_repeat"/>
    <property type="match status" value="1"/>
</dbReference>
<name>A0ABM7CNN3_9PSED</name>
<keyword evidence="1" id="KW-0812">Transmembrane</keyword>
<dbReference type="NCBIfam" id="TIGR03696">
    <property type="entry name" value="Rhs_assc_core"/>
    <property type="match status" value="1"/>
</dbReference>
<protein>
    <recommendedName>
        <fullName evidence="4">RHS repeat-associated core domain-containing protein</fullName>
    </recommendedName>
</protein>
<dbReference type="InterPro" id="IPR031325">
    <property type="entry name" value="RHS_repeat"/>
</dbReference>
<dbReference type="EMBL" id="CP034337">
    <property type="protein sequence ID" value="AZL73009.1"/>
    <property type="molecule type" value="Genomic_DNA"/>
</dbReference>
<evidence type="ECO:0000313" key="2">
    <source>
        <dbReference type="EMBL" id="AZL73009.1"/>
    </source>
</evidence>
<feature type="transmembrane region" description="Helical" evidence="1">
    <location>
        <begin position="1452"/>
        <end position="1475"/>
    </location>
</feature>
<proteinExistence type="predicted"/>
<dbReference type="PANTHER" id="PTHR32305:SF15">
    <property type="entry name" value="PROTEIN RHSA-RELATED"/>
    <property type="match status" value="1"/>
</dbReference>
<organism evidence="2 3">
    <name type="scientific">Pseudomonas oryziphila</name>
    <dbReference type="NCBI Taxonomy" id="2894079"/>
    <lineage>
        <taxon>Bacteria</taxon>
        <taxon>Pseudomonadati</taxon>
        <taxon>Pseudomonadota</taxon>
        <taxon>Gammaproteobacteria</taxon>
        <taxon>Pseudomonadales</taxon>
        <taxon>Pseudomonadaceae</taxon>
        <taxon>Pseudomonas</taxon>
    </lineage>
</organism>
<dbReference type="Proteomes" id="UP000272622">
    <property type="component" value="Chromosome"/>
</dbReference>
<keyword evidence="1" id="KW-0472">Membrane</keyword>
<dbReference type="InterPro" id="IPR006530">
    <property type="entry name" value="YD"/>
</dbReference>
<dbReference type="PANTHER" id="PTHR32305">
    <property type="match status" value="1"/>
</dbReference>